<evidence type="ECO:0000313" key="3">
    <source>
        <dbReference type="Proteomes" id="UP000572817"/>
    </source>
</evidence>
<dbReference type="Proteomes" id="UP000572817">
    <property type="component" value="Unassembled WGS sequence"/>
</dbReference>
<feature type="region of interest" description="Disordered" evidence="1">
    <location>
        <begin position="173"/>
        <end position="201"/>
    </location>
</feature>
<dbReference type="OrthoDB" id="4664297at2759"/>
<protein>
    <submittedName>
        <fullName evidence="2">Uncharacterized protein</fullName>
    </submittedName>
</protein>
<dbReference type="EMBL" id="WWBZ02000001">
    <property type="protein sequence ID" value="KAF4314103.1"/>
    <property type="molecule type" value="Genomic_DNA"/>
</dbReference>
<reference evidence="2" key="1">
    <citation type="submission" date="2020-04" db="EMBL/GenBank/DDBJ databases">
        <title>Genome Assembly and Annotation of Botryosphaeria dothidea sdau 11-99, a Latent Pathogen of Apple Fruit Ring Rot in China.</title>
        <authorList>
            <person name="Yu C."/>
            <person name="Diao Y."/>
            <person name="Lu Q."/>
            <person name="Zhao J."/>
            <person name="Cui S."/>
            <person name="Peng C."/>
            <person name="He B."/>
            <person name="Liu H."/>
        </authorList>
    </citation>
    <scope>NUCLEOTIDE SEQUENCE [LARGE SCALE GENOMIC DNA]</scope>
    <source>
        <strain evidence="2">Sdau11-99</strain>
    </source>
</reference>
<dbReference type="Gene3D" id="2.60.40.2970">
    <property type="match status" value="1"/>
</dbReference>
<evidence type="ECO:0000313" key="2">
    <source>
        <dbReference type="EMBL" id="KAF4314103.1"/>
    </source>
</evidence>
<proteinExistence type="predicted"/>
<feature type="compositionally biased region" description="Acidic residues" evidence="1">
    <location>
        <begin position="192"/>
        <end position="201"/>
    </location>
</feature>
<gene>
    <name evidence="2" type="ORF">GTA08_BOTSDO01757</name>
</gene>
<evidence type="ECO:0000256" key="1">
    <source>
        <dbReference type="SAM" id="MobiDB-lite"/>
    </source>
</evidence>
<organism evidence="2 3">
    <name type="scientific">Botryosphaeria dothidea</name>
    <dbReference type="NCBI Taxonomy" id="55169"/>
    <lineage>
        <taxon>Eukaryota</taxon>
        <taxon>Fungi</taxon>
        <taxon>Dikarya</taxon>
        <taxon>Ascomycota</taxon>
        <taxon>Pezizomycotina</taxon>
        <taxon>Dothideomycetes</taxon>
        <taxon>Dothideomycetes incertae sedis</taxon>
        <taxon>Botryosphaeriales</taxon>
        <taxon>Botryosphaeriaceae</taxon>
        <taxon>Botryosphaeria</taxon>
    </lineage>
</organism>
<name>A0A8H4JAP1_9PEZI</name>
<comment type="caution">
    <text evidence="2">The sequence shown here is derived from an EMBL/GenBank/DDBJ whole genome shotgun (WGS) entry which is preliminary data.</text>
</comment>
<dbReference type="AlphaFoldDB" id="A0A8H4JAP1"/>
<keyword evidence="3" id="KW-1185">Reference proteome</keyword>
<sequence>MSSILTLRSIACSALIIFLIYNFTTLSSYICLPSGLPSSSLHTTAATMASPSHLQISLAQKSKSPPTITIRVKNTHPDTPLTFVTWNTPLDPSALPLGVISVADAASGERLNKDTIKIGRKTPPAPDQFVTIAPGEAREQDLELKGPLVPLDKASGKLKVSCKGAWGDVWAGESVGPSEWQEKSGKGLNGEYESEALEVEL</sequence>
<accession>A0A8H4JAP1</accession>